<organism evidence="1 2">
    <name type="scientific">Symbiodinium natans</name>
    <dbReference type="NCBI Taxonomy" id="878477"/>
    <lineage>
        <taxon>Eukaryota</taxon>
        <taxon>Sar</taxon>
        <taxon>Alveolata</taxon>
        <taxon>Dinophyceae</taxon>
        <taxon>Suessiales</taxon>
        <taxon>Symbiodiniaceae</taxon>
        <taxon>Symbiodinium</taxon>
    </lineage>
</organism>
<comment type="caution">
    <text evidence="1">The sequence shown here is derived from an EMBL/GenBank/DDBJ whole genome shotgun (WGS) entry which is preliminary data.</text>
</comment>
<dbReference type="AlphaFoldDB" id="A0A812RLT3"/>
<dbReference type="Proteomes" id="UP000604046">
    <property type="component" value="Unassembled WGS sequence"/>
</dbReference>
<name>A0A812RLT3_9DINO</name>
<evidence type="ECO:0000313" key="1">
    <source>
        <dbReference type="EMBL" id="CAE7442374.1"/>
    </source>
</evidence>
<gene>
    <name evidence="1" type="ORF">SNAT2548_LOCUS24053</name>
</gene>
<dbReference type="EMBL" id="CAJNDS010002343">
    <property type="protein sequence ID" value="CAE7442374.1"/>
    <property type="molecule type" value="Genomic_DNA"/>
</dbReference>
<accession>A0A812RLT3</accession>
<reference evidence="1" key="1">
    <citation type="submission" date="2021-02" db="EMBL/GenBank/DDBJ databases">
        <authorList>
            <person name="Dougan E. K."/>
            <person name="Rhodes N."/>
            <person name="Thang M."/>
            <person name="Chan C."/>
        </authorList>
    </citation>
    <scope>NUCLEOTIDE SEQUENCE</scope>
</reference>
<dbReference type="OrthoDB" id="10466065at2759"/>
<proteinExistence type="predicted"/>
<evidence type="ECO:0000313" key="2">
    <source>
        <dbReference type="Proteomes" id="UP000604046"/>
    </source>
</evidence>
<sequence>MPAPAPGPAMIPVGGNVPVMGGMSPMPNVGMGCMGGTSCMGHMGTVGMYSMQPGGLSSNTYVAKSLRPLDAGRYSAAGLVPYCKRPGGVELLLAREKPCNSFIRARQDTAANRLMSAAASQALPQQLRPVKAE</sequence>
<protein>
    <submittedName>
        <fullName evidence="1">Uncharacterized protein</fullName>
    </submittedName>
</protein>
<keyword evidence="2" id="KW-1185">Reference proteome</keyword>